<evidence type="ECO:0000256" key="5">
    <source>
        <dbReference type="PIRSR" id="PIRSR604808-2"/>
    </source>
</evidence>
<feature type="site" description="Interaction with DNA substrate" evidence="6">
    <location>
        <position position="240"/>
    </location>
</feature>
<dbReference type="GO" id="GO:0008311">
    <property type="term" value="F:double-stranded DNA 3'-5' DNA exonuclease activity"/>
    <property type="evidence" value="ECO:0007669"/>
    <property type="project" value="TreeGrafter"/>
</dbReference>
<proteinExistence type="predicted"/>
<comment type="cofactor">
    <cofactor evidence="5">
        <name>Mg(2+)</name>
        <dbReference type="ChEBI" id="CHEBI:18420"/>
    </cofactor>
    <cofactor evidence="5">
        <name>Mn(2+)</name>
        <dbReference type="ChEBI" id="CHEBI:29035"/>
    </cofactor>
    <text evidence="5">Probably binds two magnesium or manganese ions per subunit.</text>
</comment>
<dbReference type="PROSITE" id="PS51435">
    <property type="entry name" value="AP_NUCLEASE_F1_4"/>
    <property type="match status" value="1"/>
</dbReference>
<feature type="binding site" evidence="5">
    <location>
        <position position="239"/>
    </location>
    <ligand>
        <name>Mg(2+)</name>
        <dbReference type="ChEBI" id="CHEBI:18420"/>
        <label>1</label>
    </ligand>
</feature>
<feature type="active site" evidence="4">
    <location>
        <position position="87"/>
    </location>
</feature>
<dbReference type="GO" id="GO:0008081">
    <property type="term" value="F:phosphoric diester hydrolase activity"/>
    <property type="evidence" value="ECO:0007669"/>
    <property type="project" value="TreeGrafter"/>
</dbReference>
<protein>
    <recommendedName>
        <fullName evidence="8">DNA-(apurinic or apyrimidinic site) endonuclease</fullName>
    </recommendedName>
</protein>
<dbReference type="AlphaFoldDB" id="A0A7S0NXS7"/>
<evidence type="ECO:0000313" key="7">
    <source>
        <dbReference type="EMBL" id="CAD8540469.1"/>
    </source>
</evidence>
<gene>
    <name evidence="7" type="ORF">CLEP1334_LOCUS15752</name>
</gene>
<feature type="binding site" evidence="5">
    <location>
        <position position="127"/>
    </location>
    <ligand>
        <name>Mg(2+)</name>
        <dbReference type="ChEBI" id="CHEBI:18420"/>
        <label>1</label>
    </ligand>
</feature>
<evidence type="ECO:0008006" key="8">
    <source>
        <dbReference type="Google" id="ProtNLM"/>
    </source>
</evidence>
<dbReference type="InterPro" id="IPR036691">
    <property type="entry name" value="Endo/exonu/phosph_ase_sf"/>
</dbReference>
<feature type="active site" description="Proton donor/acceptor" evidence="4">
    <location>
        <position position="127"/>
    </location>
</feature>
<feature type="site" description="Important for catalytic activity" evidence="6">
    <location>
        <position position="206"/>
    </location>
</feature>
<name>A0A7S0NXS7_9EUKA</name>
<evidence type="ECO:0000256" key="1">
    <source>
        <dbReference type="ARBA" id="ARBA00022723"/>
    </source>
</evidence>
<dbReference type="PANTHER" id="PTHR22748:SF6">
    <property type="entry name" value="DNA-(APURINIC OR APYRIMIDINIC SITE) ENDONUCLEASE"/>
    <property type="match status" value="1"/>
</dbReference>
<feature type="binding site" evidence="5">
    <location>
        <position position="5"/>
    </location>
    <ligand>
        <name>Mg(2+)</name>
        <dbReference type="ChEBI" id="CHEBI:18420"/>
        <label>1</label>
    </ligand>
</feature>
<dbReference type="SUPFAM" id="SSF56219">
    <property type="entry name" value="DNase I-like"/>
    <property type="match status" value="1"/>
</dbReference>
<feature type="active site" description="Proton acceptor" evidence="4">
    <location>
        <position position="240"/>
    </location>
</feature>
<evidence type="ECO:0000256" key="2">
    <source>
        <dbReference type="ARBA" id="ARBA00022801"/>
    </source>
</evidence>
<reference evidence="7" key="1">
    <citation type="submission" date="2021-01" db="EMBL/GenBank/DDBJ databases">
        <authorList>
            <person name="Corre E."/>
            <person name="Pelletier E."/>
            <person name="Niang G."/>
            <person name="Scheremetjew M."/>
            <person name="Finn R."/>
            <person name="Kale V."/>
            <person name="Holt S."/>
            <person name="Cochrane G."/>
            <person name="Meng A."/>
            <person name="Brown T."/>
            <person name="Cohen L."/>
        </authorList>
    </citation>
    <scope>NUCLEOTIDE SEQUENCE</scope>
    <source>
        <strain evidence="7">RCC1130</strain>
    </source>
</reference>
<dbReference type="EMBL" id="HBER01031338">
    <property type="protein sequence ID" value="CAD8540469.1"/>
    <property type="molecule type" value="Transcribed_RNA"/>
</dbReference>
<keyword evidence="2" id="KW-0378">Hydrolase</keyword>
<evidence type="ECO:0000256" key="6">
    <source>
        <dbReference type="PIRSR" id="PIRSR604808-3"/>
    </source>
</evidence>
<keyword evidence="3 5" id="KW-0460">Magnesium</keyword>
<dbReference type="GO" id="GO:0003906">
    <property type="term" value="F:DNA-(apurinic or apyrimidinic site) endonuclease activity"/>
    <property type="evidence" value="ECO:0007669"/>
    <property type="project" value="TreeGrafter"/>
</dbReference>
<keyword evidence="5" id="KW-0464">Manganese</keyword>
<dbReference type="InterPro" id="IPR004808">
    <property type="entry name" value="AP_endonuc_1"/>
</dbReference>
<dbReference type="GO" id="GO:0046872">
    <property type="term" value="F:metal ion binding"/>
    <property type="evidence" value="ECO:0007669"/>
    <property type="project" value="UniProtKB-KW"/>
</dbReference>
<feature type="binding site" evidence="5">
    <location>
        <position position="240"/>
    </location>
    <ligand>
        <name>Mg(2+)</name>
        <dbReference type="ChEBI" id="CHEBI:18420"/>
        <label>1</label>
    </ligand>
</feature>
<feature type="binding site" evidence="5">
    <location>
        <position position="129"/>
    </location>
    <ligand>
        <name>Mg(2+)</name>
        <dbReference type="ChEBI" id="CHEBI:18420"/>
        <label>1</label>
    </ligand>
</feature>
<evidence type="ECO:0000256" key="4">
    <source>
        <dbReference type="PIRSR" id="PIRSR604808-1"/>
    </source>
</evidence>
<accession>A0A7S0NXS7</accession>
<evidence type="ECO:0000256" key="3">
    <source>
        <dbReference type="ARBA" id="ARBA00022842"/>
    </source>
</evidence>
<sequence length="282" mass="30589">MCLMEHKLQPAGASSADAKARLEQLATECGYGCTWTFSPRAGFDGLVALTQAGTPPPVEPPLSNAACAQERRLLALELDSMHVVLAYVPNSGRPGRLAFRLEQWEPSVRALLSDLQRSGKPLLYQGDLNVAHERSLDAWGTTAAQFGGFKASGRTREEAEAFEQLLDKCGLVDGFRFLHPSARSATCWAQKRAGEAEQREHWKRYDYALVSEGLARGSRQLQLTEVRHRGDAFGGGRPDHVPIESVFALCVTSSALMGGSGSLPRRFEGDGSSAAEAVSVRF</sequence>
<dbReference type="GO" id="GO:0005634">
    <property type="term" value="C:nucleus"/>
    <property type="evidence" value="ECO:0007669"/>
    <property type="project" value="TreeGrafter"/>
</dbReference>
<dbReference type="Gene3D" id="3.60.10.10">
    <property type="entry name" value="Endonuclease/exonuclease/phosphatase"/>
    <property type="match status" value="1"/>
</dbReference>
<keyword evidence="1 5" id="KW-0479">Metal-binding</keyword>
<dbReference type="GO" id="GO:0006284">
    <property type="term" value="P:base-excision repair"/>
    <property type="evidence" value="ECO:0007669"/>
    <property type="project" value="TreeGrafter"/>
</dbReference>
<organism evidence="7">
    <name type="scientific">Calcidiscus leptoporus</name>
    <dbReference type="NCBI Taxonomy" id="127549"/>
    <lineage>
        <taxon>Eukaryota</taxon>
        <taxon>Haptista</taxon>
        <taxon>Haptophyta</taxon>
        <taxon>Prymnesiophyceae</taxon>
        <taxon>Coccolithales</taxon>
        <taxon>Calcidiscaceae</taxon>
        <taxon>Calcidiscus</taxon>
    </lineage>
</organism>
<feature type="site" description="Transition state stabilizer" evidence="6">
    <location>
        <position position="129"/>
    </location>
</feature>
<dbReference type="PANTHER" id="PTHR22748">
    <property type="entry name" value="AP ENDONUCLEASE"/>
    <property type="match status" value="1"/>
</dbReference>